<keyword evidence="6 9" id="KW-0472">Membrane</keyword>
<evidence type="ECO:0000256" key="7">
    <source>
        <dbReference type="ARBA" id="ARBA00023303"/>
    </source>
</evidence>
<evidence type="ECO:0000256" key="6">
    <source>
        <dbReference type="ARBA" id="ARBA00023136"/>
    </source>
</evidence>
<comment type="similarity">
    <text evidence="8">Belongs to the two pore domain potassium channel (TC 1.A.1.8) family.</text>
</comment>
<comment type="subcellular location">
    <subcellularLocation>
        <location evidence="1">Membrane</location>
        <topology evidence="1">Multi-pass membrane protein</topology>
    </subcellularLocation>
</comment>
<evidence type="ECO:0000313" key="12">
    <source>
        <dbReference type="WBParaSite" id="SSTP_0000846700.1"/>
    </source>
</evidence>
<feature type="transmembrane region" description="Helical" evidence="9">
    <location>
        <begin position="32"/>
        <end position="51"/>
    </location>
</feature>
<dbReference type="GO" id="GO:0015271">
    <property type="term" value="F:outward rectifier potassium channel activity"/>
    <property type="evidence" value="ECO:0007669"/>
    <property type="project" value="TreeGrafter"/>
</dbReference>
<dbReference type="PRINTS" id="PR01333">
    <property type="entry name" value="2POREKCHANEL"/>
</dbReference>
<dbReference type="SUPFAM" id="SSF81324">
    <property type="entry name" value="Voltage-gated potassium channels"/>
    <property type="match status" value="2"/>
</dbReference>
<evidence type="ECO:0000256" key="3">
    <source>
        <dbReference type="ARBA" id="ARBA00022692"/>
    </source>
</evidence>
<dbReference type="PANTHER" id="PTHR11003">
    <property type="entry name" value="POTASSIUM CHANNEL, SUBFAMILY K"/>
    <property type="match status" value="1"/>
</dbReference>
<dbReference type="STRING" id="6248.A0A0K0EG57"/>
<dbReference type="Proteomes" id="UP000035681">
    <property type="component" value="Unplaced"/>
</dbReference>
<evidence type="ECO:0000256" key="8">
    <source>
        <dbReference type="RuleBase" id="RU003857"/>
    </source>
</evidence>
<evidence type="ECO:0000256" key="4">
    <source>
        <dbReference type="ARBA" id="ARBA00022989"/>
    </source>
</evidence>
<dbReference type="Gene3D" id="1.10.287.70">
    <property type="match status" value="1"/>
</dbReference>
<dbReference type="AlphaFoldDB" id="A0A0K0EG57"/>
<name>A0A0K0EG57_STRER</name>
<keyword evidence="3 8" id="KW-0812">Transmembrane</keyword>
<evidence type="ECO:0000256" key="9">
    <source>
        <dbReference type="SAM" id="Phobius"/>
    </source>
</evidence>
<sequence>MEVEKDQILVDEYVDTSSNLVKFCRIIGPQSFIFIMFILYITIGTFIYMLIEPSMNEEGFWKIFVFVFTTLATIGYGNIAPITVVGKIFTIFYTFLGIPLCLLTLANIGKLNMKCYWMVMICLGMMREKIPRGVAKLPILPLSIMFTLTFIYGSYIVYDPNNWDVINNIYFQMISFSTIGFGDIIPHFDGYIHSIAVFIFLMWGCILNTMMFATISEKIDKVHILDDTVINSKKYLVQFGDENIKVSKLIDILSDEFKVPRRRVHSMIKSMNEWASKAKFSEEEFT</sequence>
<reference evidence="12" key="1">
    <citation type="submission" date="2015-08" db="UniProtKB">
        <authorList>
            <consortium name="WormBaseParasite"/>
        </authorList>
    </citation>
    <scope>IDENTIFICATION</scope>
</reference>
<dbReference type="GO" id="GO:0005886">
    <property type="term" value="C:plasma membrane"/>
    <property type="evidence" value="ECO:0007669"/>
    <property type="project" value="TreeGrafter"/>
</dbReference>
<keyword evidence="11" id="KW-1185">Reference proteome</keyword>
<proteinExistence type="inferred from homology"/>
<dbReference type="WBParaSite" id="TCONS_00014426.p1">
    <property type="protein sequence ID" value="TCONS_00014426.p1"/>
    <property type="gene ID" value="XLOC_009634"/>
</dbReference>
<keyword evidence="7 8" id="KW-0407">Ion channel</keyword>
<dbReference type="Pfam" id="PF07885">
    <property type="entry name" value="Ion_trans_2"/>
    <property type="match status" value="2"/>
</dbReference>
<feature type="transmembrane region" description="Helical" evidence="9">
    <location>
        <begin position="134"/>
        <end position="157"/>
    </location>
</feature>
<protein>
    <submittedName>
        <fullName evidence="12">Ion channel</fullName>
    </submittedName>
    <submittedName>
        <fullName evidence="13">Potassium channel domain-containing protein</fullName>
    </submittedName>
</protein>
<dbReference type="InterPro" id="IPR013099">
    <property type="entry name" value="K_chnl_dom"/>
</dbReference>
<evidence type="ECO:0000313" key="13">
    <source>
        <dbReference type="WBParaSite" id="TCONS_00014426.p1"/>
    </source>
</evidence>
<keyword evidence="5 8" id="KW-0406">Ion transport</keyword>
<dbReference type="GO" id="GO:0030322">
    <property type="term" value="P:stabilization of membrane potential"/>
    <property type="evidence" value="ECO:0007669"/>
    <property type="project" value="TreeGrafter"/>
</dbReference>
<evidence type="ECO:0000256" key="5">
    <source>
        <dbReference type="ARBA" id="ARBA00023065"/>
    </source>
</evidence>
<feature type="transmembrane region" description="Helical" evidence="9">
    <location>
        <begin position="195"/>
        <end position="215"/>
    </location>
</feature>
<feature type="domain" description="Potassium channel" evidence="10">
    <location>
        <begin position="35"/>
        <end position="112"/>
    </location>
</feature>
<feature type="transmembrane region" description="Helical" evidence="9">
    <location>
        <begin position="63"/>
        <end position="85"/>
    </location>
</feature>
<evidence type="ECO:0000256" key="1">
    <source>
        <dbReference type="ARBA" id="ARBA00004141"/>
    </source>
</evidence>
<evidence type="ECO:0000259" key="10">
    <source>
        <dbReference type="Pfam" id="PF07885"/>
    </source>
</evidence>
<dbReference type="PANTHER" id="PTHR11003:SF341">
    <property type="entry name" value="POTASSIUM CHANNEL DOMAIN-CONTAINING PROTEIN"/>
    <property type="match status" value="1"/>
</dbReference>
<feature type="domain" description="Potassium channel" evidence="10">
    <location>
        <begin position="145"/>
        <end position="219"/>
    </location>
</feature>
<dbReference type="InterPro" id="IPR003280">
    <property type="entry name" value="2pore_dom_K_chnl"/>
</dbReference>
<accession>A0A0K0EG57</accession>
<dbReference type="WBParaSite" id="SSTP_0000846700.1">
    <property type="protein sequence ID" value="SSTP_0000846700.1"/>
    <property type="gene ID" value="SSTP_0000846700"/>
</dbReference>
<organism evidence="12">
    <name type="scientific">Strongyloides stercoralis</name>
    <name type="common">Threadworm</name>
    <dbReference type="NCBI Taxonomy" id="6248"/>
    <lineage>
        <taxon>Eukaryota</taxon>
        <taxon>Metazoa</taxon>
        <taxon>Ecdysozoa</taxon>
        <taxon>Nematoda</taxon>
        <taxon>Chromadorea</taxon>
        <taxon>Rhabditida</taxon>
        <taxon>Tylenchina</taxon>
        <taxon>Panagrolaimomorpha</taxon>
        <taxon>Strongyloidoidea</taxon>
        <taxon>Strongyloididae</taxon>
        <taxon>Strongyloides</taxon>
    </lineage>
</organism>
<evidence type="ECO:0000313" key="11">
    <source>
        <dbReference type="Proteomes" id="UP000035681"/>
    </source>
</evidence>
<feature type="transmembrane region" description="Helical" evidence="9">
    <location>
        <begin position="91"/>
        <end position="113"/>
    </location>
</feature>
<keyword evidence="4 9" id="KW-1133">Transmembrane helix</keyword>
<keyword evidence="2 8" id="KW-0813">Transport</keyword>
<dbReference type="GO" id="GO:0022841">
    <property type="term" value="F:potassium ion leak channel activity"/>
    <property type="evidence" value="ECO:0007669"/>
    <property type="project" value="TreeGrafter"/>
</dbReference>
<evidence type="ECO:0000256" key="2">
    <source>
        <dbReference type="ARBA" id="ARBA00022448"/>
    </source>
</evidence>